<dbReference type="RefSeq" id="WP_025261710.1">
    <property type="nucleotide sequence ID" value="NZ_BLWA01000004.1"/>
</dbReference>
<keyword evidence="1" id="KW-1133">Transmembrane helix</keyword>
<evidence type="ECO:0000313" key="3">
    <source>
        <dbReference type="EMBL" id="RMR52209.1"/>
    </source>
</evidence>
<dbReference type="Proteomes" id="UP000278332">
    <property type="component" value="Unassembled WGS sequence"/>
</dbReference>
<dbReference type="AlphaFoldDB" id="A0A3M4VLV0"/>
<proteinExistence type="predicted"/>
<dbReference type="InterPro" id="IPR030927">
    <property type="entry name" value="T2SS_GspM_XcpZ"/>
</dbReference>
<dbReference type="EMBL" id="BLWA01000004">
    <property type="protein sequence ID" value="GFM92175.1"/>
    <property type="molecule type" value="Genomic_DNA"/>
</dbReference>
<reference evidence="2 5" key="2">
    <citation type="submission" date="2020-05" db="EMBL/GenBank/DDBJ databases">
        <title>Genetic diversity of Pseudomonas cichorii.</title>
        <authorList>
            <person name="Tani S."/>
            <person name="Yagi H."/>
            <person name="Hashimoto S."/>
            <person name="Iiyama K."/>
            <person name="Furuya N."/>
        </authorList>
    </citation>
    <scope>NUCLEOTIDE SEQUENCE [LARGE SCALE GENOMIC DNA]</scope>
    <source>
        <strain evidence="2 5">LMG 2162</strain>
    </source>
</reference>
<name>A0A3M4VLV0_PSECI</name>
<evidence type="ECO:0000313" key="5">
    <source>
        <dbReference type="Proteomes" id="UP000614982"/>
    </source>
</evidence>
<evidence type="ECO:0000313" key="2">
    <source>
        <dbReference type="EMBL" id="GFM92175.1"/>
    </source>
</evidence>
<sequence length="145" mass="15927">MNALILSASNAFAALPPARRYALLAGWVVVLTLLLVLIGRPLLAWGKDLRQWPLLAQQAQALSPGPAFTAEYWQALAGARGLVLTRVEQRGDIWQLQGELSRAEPLAQLMRSIQEQGGRPLRWSLEQGHQSLVFSLDVGRAGRLP</sequence>
<keyword evidence="1" id="KW-0812">Transmembrane</keyword>
<dbReference type="OrthoDB" id="7015071at2"/>
<accession>A0A3M4VLV0</accession>
<dbReference type="GeneID" id="93660877"/>
<keyword evidence="1" id="KW-0472">Membrane</keyword>
<evidence type="ECO:0000256" key="1">
    <source>
        <dbReference type="SAM" id="Phobius"/>
    </source>
</evidence>
<comment type="caution">
    <text evidence="3">The sequence shown here is derived from an EMBL/GenBank/DDBJ whole genome shotgun (WGS) entry which is preliminary data.</text>
</comment>
<dbReference type="EMBL" id="RBRY01000147">
    <property type="protein sequence ID" value="RMR52209.1"/>
    <property type="molecule type" value="Genomic_DNA"/>
</dbReference>
<protein>
    <submittedName>
        <fullName evidence="3">Uncharacterized protein</fullName>
    </submittedName>
</protein>
<keyword evidence="5" id="KW-1185">Reference proteome</keyword>
<organism evidence="3 4">
    <name type="scientific">Pseudomonas cichorii</name>
    <dbReference type="NCBI Taxonomy" id="36746"/>
    <lineage>
        <taxon>Bacteria</taxon>
        <taxon>Pseudomonadati</taxon>
        <taxon>Pseudomonadota</taxon>
        <taxon>Gammaproteobacteria</taxon>
        <taxon>Pseudomonadales</taxon>
        <taxon>Pseudomonadaceae</taxon>
        <taxon>Pseudomonas</taxon>
    </lineage>
</organism>
<feature type="transmembrane region" description="Helical" evidence="1">
    <location>
        <begin position="23"/>
        <end position="43"/>
    </location>
</feature>
<dbReference type="NCBIfam" id="TIGR04412">
    <property type="entry name" value="T2SS_GspM_XcpZ"/>
    <property type="match status" value="1"/>
</dbReference>
<dbReference type="Proteomes" id="UP000614982">
    <property type="component" value="Unassembled WGS sequence"/>
</dbReference>
<reference evidence="3 4" key="1">
    <citation type="submission" date="2018-08" db="EMBL/GenBank/DDBJ databases">
        <title>Recombination of ecologically and evolutionarily significant loci maintains genetic cohesion in the Pseudomonas syringae species complex.</title>
        <authorList>
            <person name="Dillon M."/>
            <person name="Thakur S."/>
            <person name="Almeida R.N.D."/>
            <person name="Weir B.S."/>
            <person name="Guttman D.S."/>
        </authorList>
    </citation>
    <scope>NUCLEOTIDE SEQUENCE [LARGE SCALE GENOMIC DNA]</scope>
    <source>
        <strain evidence="3 4">ICMP 6917</strain>
    </source>
</reference>
<evidence type="ECO:0000313" key="4">
    <source>
        <dbReference type="Proteomes" id="UP000278332"/>
    </source>
</evidence>
<gene>
    <name evidence="3" type="ORF">ALP84_00262</name>
    <name evidence="2" type="ORF">PSCICP_21470</name>
</gene>